<dbReference type="GO" id="GO:0008017">
    <property type="term" value="F:microtubule binding"/>
    <property type="evidence" value="ECO:0007669"/>
    <property type="project" value="InterPro"/>
</dbReference>
<dbReference type="InterPro" id="IPR027640">
    <property type="entry name" value="Kinesin-like_fam"/>
</dbReference>
<dbReference type="InterPro" id="IPR001752">
    <property type="entry name" value="Kinesin_motor_dom"/>
</dbReference>
<dbReference type="EMBL" id="CAJJDN010000064">
    <property type="protein sequence ID" value="CAD8095336.1"/>
    <property type="molecule type" value="Genomic_DNA"/>
</dbReference>
<dbReference type="Proteomes" id="UP000692954">
    <property type="component" value="Unassembled WGS sequence"/>
</dbReference>
<proteinExistence type="predicted"/>
<comment type="caution">
    <text evidence="2">The sequence shown here is derived from an EMBL/GenBank/DDBJ whole genome shotgun (WGS) entry which is preliminary data.</text>
</comment>
<dbReference type="GO" id="GO:0007018">
    <property type="term" value="P:microtubule-based movement"/>
    <property type="evidence" value="ECO:0007669"/>
    <property type="project" value="InterPro"/>
</dbReference>
<evidence type="ECO:0000313" key="3">
    <source>
        <dbReference type="Proteomes" id="UP000692954"/>
    </source>
</evidence>
<sequence>MKKDRQSLLSNEPFKIGENPYKAFLVLRQPQLDEPEKPQLVHQINEHTVQAKDQQYQFSGIFANKNSNEDIYKAVFRDLISHFLAGESHMIQILGERHSGKATLAIGNMRNPGLVLLIMQEIFNFIEEKFLENNITIKMSAFEFDETGFKDLLVLDSQPFMPVFQNGQNQLLGIPEVIIDNYLLGMKILRIAMVNLINKEQNILSQKFVDRHKRTNFIIELKAEISPNDDIKEQVIISKLKIVKFSGTFEFGQIYKTMADLTTKRRKHVDVPFKSVELLDYFRDYLLNQKQTVFVCINSDSVETVKLGSLIGQIMNKSQFLTFSIYQQNAQLKDIMSNQYESLNLFHKEFSQYNESKKERGKIIFSILIGMANLYKMMLKLFDQASEIKYKLNCLYSQVISFHCSKYNNIINTEDCKEFYLAKIQLYAIEQVQTVELTCQSMAIELLNDLFVKNQQLTKLRKEMIQFGKQFNKHQQLSQYDLQRLNNTHQLVTKLLIIFEQRLGYNILNQIDQKYYQMFDNVLDIAQLYKEDVQIQNQDTQNQTQTQTIKKQTQINNTTKFFKPTLPSKKEPPQRQRFTDVVQQLFHDENTKEYYSAKSVFGLTKISDQPQMRQTVKSELFDKLQSRQTNNIKAIVLEEQKYRFFRSTGVGFIKNSYRSGSLRAQSQMLPRIVQFESVDHTNQNQQF</sequence>
<dbReference type="OrthoDB" id="123929at2759"/>
<evidence type="ECO:0000259" key="1">
    <source>
        <dbReference type="Pfam" id="PF00225"/>
    </source>
</evidence>
<organism evidence="2 3">
    <name type="scientific">Paramecium sonneborni</name>
    <dbReference type="NCBI Taxonomy" id="65129"/>
    <lineage>
        <taxon>Eukaryota</taxon>
        <taxon>Sar</taxon>
        <taxon>Alveolata</taxon>
        <taxon>Ciliophora</taxon>
        <taxon>Intramacronucleata</taxon>
        <taxon>Oligohymenophorea</taxon>
        <taxon>Peniculida</taxon>
        <taxon>Parameciidae</taxon>
        <taxon>Paramecium</taxon>
    </lineage>
</organism>
<protein>
    <recommendedName>
        <fullName evidence="1">Kinesin motor domain-containing protein</fullName>
    </recommendedName>
</protein>
<accession>A0A8S1NZ47</accession>
<reference evidence="2" key="1">
    <citation type="submission" date="2021-01" db="EMBL/GenBank/DDBJ databases">
        <authorList>
            <consortium name="Genoscope - CEA"/>
            <person name="William W."/>
        </authorList>
    </citation>
    <scope>NUCLEOTIDE SEQUENCE</scope>
</reference>
<dbReference type="AlphaFoldDB" id="A0A8S1NZ47"/>
<dbReference type="GO" id="GO:0005871">
    <property type="term" value="C:kinesin complex"/>
    <property type="evidence" value="ECO:0007669"/>
    <property type="project" value="TreeGrafter"/>
</dbReference>
<dbReference type="PANTHER" id="PTHR24115:SF1004">
    <property type="entry name" value="KINESIN-LIKE PROTEIN KIF15"/>
    <property type="match status" value="1"/>
</dbReference>
<evidence type="ECO:0000313" key="2">
    <source>
        <dbReference type="EMBL" id="CAD8095336.1"/>
    </source>
</evidence>
<name>A0A8S1NZ47_9CILI</name>
<dbReference type="GO" id="GO:0005874">
    <property type="term" value="C:microtubule"/>
    <property type="evidence" value="ECO:0007669"/>
    <property type="project" value="TreeGrafter"/>
</dbReference>
<dbReference type="Pfam" id="PF00225">
    <property type="entry name" value="Kinesin"/>
    <property type="match status" value="1"/>
</dbReference>
<gene>
    <name evidence="2" type="ORF">PSON_ATCC_30995.1.T0640124</name>
</gene>
<dbReference type="PANTHER" id="PTHR24115">
    <property type="entry name" value="KINESIN-RELATED"/>
    <property type="match status" value="1"/>
</dbReference>
<feature type="domain" description="Kinesin motor" evidence="1">
    <location>
        <begin position="42"/>
        <end position="247"/>
    </location>
</feature>
<dbReference type="GO" id="GO:0005524">
    <property type="term" value="F:ATP binding"/>
    <property type="evidence" value="ECO:0007669"/>
    <property type="project" value="InterPro"/>
</dbReference>
<dbReference type="GO" id="GO:0016887">
    <property type="term" value="F:ATP hydrolysis activity"/>
    <property type="evidence" value="ECO:0007669"/>
    <property type="project" value="TreeGrafter"/>
</dbReference>
<dbReference type="GO" id="GO:0003777">
    <property type="term" value="F:microtubule motor activity"/>
    <property type="evidence" value="ECO:0007669"/>
    <property type="project" value="InterPro"/>
</dbReference>
<keyword evidence="3" id="KW-1185">Reference proteome</keyword>